<gene>
    <name evidence="1" type="ORF">BDN70DRAFT_845501</name>
</gene>
<name>A0A9P5YM94_9AGAR</name>
<proteinExistence type="predicted"/>
<reference evidence="1" key="1">
    <citation type="submission" date="2020-11" db="EMBL/GenBank/DDBJ databases">
        <authorList>
            <consortium name="DOE Joint Genome Institute"/>
            <person name="Ahrendt S."/>
            <person name="Riley R."/>
            <person name="Andreopoulos W."/>
            <person name="Labutti K."/>
            <person name="Pangilinan J."/>
            <person name="Ruiz-Duenas F.J."/>
            <person name="Barrasa J.M."/>
            <person name="Sanchez-Garcia M."/>
            <person name="Camarero S."/>
            <person name="Miyauchi S."/>
            <person name="Serrano A."/>
            <person name="Linde D."/>
            <person name="Babiker R."/>
            <person name="Drula E."/>
            <person name="Ayuso-Fernandez I."/>
            <person name="Pacheco R."/>
            <person name="Padilla G."/>
            <person name="Ferreira P."/>
            <person name="Barriuso J."/>
            <person name="Kellner H."/>
            <person name="Castanera R."/>
            <person name="Alfaro M."/>
            <person name="Ramirez L."/>
            <person name="Pisabarro A.G."/>
            <person name="Kuo A."/>
            <person name="Tritt A."/>
            <person name="Lipzen A."/>
            <person name="He G."/>
            <person name="Yan M."/>
            <person name="Ng V."/>
            <person name="Cullen D."/>
            <person name="Martin F."/>
            <person name="Rosso M.-N."/>
            <person name="Henrissat B."/>
            <person name="Hibbett D."/>
            <person name="Martinez A.T."/>
            <person name="Grigoriev I.V."/>
        </authorList>
    </citation>
    <scope>NUCLEOTIDE SEQUENCE</scope>
    <source>
        <strain evidence="1">CIRM-BRFM 674</strain>
    </source>
</reference>
<protein>
    <recommendedName>
        <fullName evidence="3">BTB domain-containing protein</fullName>
    </recommendedName>
</protein>
<keyword evidence="2" id="KW-1185">Reference proteome</keyword>
<organism evidence="1 2">
    <name type="scientific">Pholiota conissans</name>
    <dbReference type="NCBI Taxonomy" id="109636"/>
    <lineage>
        <taxon>Eukaryota</taxon>
        <taxon>Fungi</taxon>
        <taxon>Dikarya</taxon>
        <taxon>Basidiomycota</taxon>
        <taxon>Agaricomycotina</taxon>
        <taxon>Agaricomycetes</taxon>
        <taxon>Agaricomycetidae</taxon>
        <taxon>Agaricales</taxon>
        <taxon>Agaricineae</taxon>
        <taxon>Strophariaceae</taxon>
        <taxon>Pholiota</taxon>
    </lineage>
</organism>
<dbReference type="Proteomes" id="UP000807469">
    <property type="component" value="Unassembled WGS sequence"/>
</dbReference>
<dbReference type="Gene3D" id="3.30.710.10">
    <property type="entry name" value="Potassium Channel Kv1.1, Chain A"/>
    <property type="match status" value="1"/>
</dbReference>
<evidence type="ECO:0000313" key="2">
    <source>
        <dbReference type="Proteomes" id="UP000807469"/>
    </source>
</evidence>
<evidence type="ECO:0008006" key="3">
    <source>
        <dbReference type="Google" id="ProtNLM"/>
    </source>
</evidence>
<comment type="caution">
    <text evidence="1">The sequence shown here is derived from an EMBL/GenBank/DDBJ whole genome shotgun (WGS) entry which is preliminary data.</text>
</comment>
<dbReference type="AlphaFoldDB" id="A0A9P5YM94"/>
<dbReference type="InterPro" id="IPR011333">
    <property type="entry name" value="SKP1/BTB/POZ_sf"/>
</dbReference>
<evidence type="ECO:0000313" key="1">
    <source>
        <dbReference type="EMBL" id="KAF9471195.1"/>
    </source>
</evidence>
<accession>A0A9P5YM94</accession>
<dbReference type="OrthoDB" id="3184970at2759"/>
<sequence>MMAFGLELDVKRTSELFCAPDADVSFLSSDNVIFKLHSTYFKATSEILEAPEDSFFGDEAAPLPECAKVLEILFQFIEPPSGRTNYHQPSVVDLDKNLFFDLAEAAEKYMVYGAMNTCLTRMTTMVHWDSFRVLNYAARHGYKKLADDAAESCLENINAIKEAVSKLTAPGILPQWILYYNMWKKTGAQATEIFANSLNSNSACHVWPRLYATYLRAINTSPSRVHSRLYHKLEDHIKPCKIKGCDCHSTAVNSDNPKTRQWTEQIRMLDENMPKFSSVLNW</sequence>
<dbReference type="EMBL" id="MU155737">
    <property type="protein sequence ID" value="KAF9471195.1"/>
    <property type="molecule type" value="Genomic_DNA"/>
</dbReference>